<comment type="caution">
    <text evidence="1">The sequence shown here is derived from an EMBL/GenBank/DDBJ whole genome shotgun (WGS) entry which is preliminary data.</text>
</comment>
<organism evidence="1">
    <name type="scientific">Tanacetum cinerariifolium</name>
    <name type="common">Dalmatian daisy</name>
    <name type="synonym">Chrysanthemum cinerariifolium</name>
    <dbReference type="NCBI Taxonomy" id="118510"/>
    <lineage>
        <taxon>Eukaryota</taxon>
        <taxon>Viridiplantae</taxon>
        <taxon>Streptophyta</taxon>
        <taxon>Embryophyta</taxon>
        <taxon>Tracheophyta</taxon>
        <taxon>Spermatophyta</taxon>
        <taxon>Magnoliopsida</taxon>
        <taxon>eudicotyledons</taxon>
        <taxon>Gunneridae</taxon>
        <taxon>Pentapetalae</taxon>
        <taxon>asterids</taxon>
        <taxon>campanulids</taxon>
        <taxon>Asterales</taxon>
        <taxon>Asteraceae</taxon>
        <taxon>Asteroideae</taxon>
        <taxon>Anthemideae</taxon>
        <taxon>Anthemidinae</taxon>
        <taxon>Tanacetum</taxon>
    </lineage>
</organism>
<name>A0A6L2N0K8_TANCI</name>
<sequence>MKLRKLLEIVKFITEKLLRMVRSGFSSEPIVSPRHVDEVDLKDETSLSEYNDEEYNVISFNDLFPFNIYSVNDSKLHTDNDDDNKINIKQSPRDISIKPLPNDLLDEKMNVVECLFSGIIMYVVVMLESYMTKTPLPNPPTITSTESEIHAFEAAVCDDKDIARMILGSVYPELRSSLMGYTVYGMFHTIKDMYKGKAFDEILEFVNKLRNGNKSACVRLSSDVLKDYMDRLDRFESKKLNNNVIETIMKILPNKASDFKMED</sequence>
<accession>A0A6L2N0K8</accession>
<proteinExistence type="predicted"/>
<evidence type="ECO:0000313" key="1">
    <source>
        <dbReference type="EMBL" id="GEU78185.1"/>
    </source>
</evidence>
<gene>
    <name evidence="1" type="ORF">Tci_050163</name>
</gene>
<dbReference type="AlphaFoldDB" id="A0A6L2N0K8"/>
<protein>
    <submittedName>
        <fullName evidence="1">Uncharacterized protein</fullName>
    </submittedName>
</protein>
<dbReference type="EMBL" id="BKCJ010007622">
    <property type="protein sequence ID" value="GEU78185.1"/>
    <property type="molecule type" value="Genomic_DNA"/>
</dbReference>
<reference evidence="1" key="1">
    <citation type="journal article" date="2019" name="Sci. Rep.">
        <title>Draft genome of Tanacetum cinerariifolium, the natural source of mosquito coil.</title>
        <authorList>
            <person name="Yamashiro T."/>
            <person name="Shiraishi A."/>
            <person name="Satake H."/>
            <person name="Nakayama K."/>
        </authorList>
    </citation>
    <scope>NUCLEOTIDE SEQUENCE</scope>
</reference>